<gene>
    <name evidence="2" type="ORF">FILTAD_01197</name>
</gene>
<reference evidence="2 3" key="1">
    <citation type="submission" date="2018-11" db="EMBL/GenBank/DDBJ databases">
        <authorList>
            <person name="Criscuolo A."/>
        </authorList>
    </citation>
    <scope>NUCLEOTIDE SEQUENCE [LARGE SCALE GENOMIC DNA]</scope>
    <source>
        <strain evidence="2">ATB-66</strain>
    </source>
</reference>
<evidence type="ECO:0000313" key="3">
    <source>
        <dbReference type="Proteomes" id="UP000270468"/>
    </source>
</evidence>
<proteinExistence type="predicted"/>
<name>A0A3P5WU06_9BACL</name>
<keyword evidence="1" id="KW-0812">Transmembrane</keyword>
<dbReference type="Proteomes" id="UP000270468">
    <property type="component" value="Unassembled WGS sequence"/>
</dbReference>
<evidence type="ECO:0000313" key="2">
    <source>
        <dbReference type="EMBL" id="VDC25165.1"/>
    </source>
</evidence>
<sequence length="41" mass="4888">MFGRVFRFFDMLRKIKKWFDRNGVLLLVAILFLGILILSSL</sequence>
<keyword evidence="1" id="KW-1133">Transmembrane helix</keyword>
<keyword evidence="3" id="KW-1185">Reference proteome</keyword>
<feature type="transmembrane region" description="Helical" evidence="1">
    <location>
        <begin position="21"/>
        <end position="39"/>
    </location>
</feature>
<evidence type="ECO:0000256" key="1">
    <source>
        <dbReference type="SAM" id="Phobius"/>
    </source>
</evidence>
<keyword evidence="1" id="KW-0472">Membrane</keyword>
<dbReference type="AlphaFoldDB" id="A0A3P5WU06"/>
<accession>A0A3P5WU06</accession>
<dbReference type="EMBL" id="UXAV01000031">
    <property type="protein sequence ID" value="VDC25165.1"/>
    <property type="molecule type" value="Genomic_DNA"/>
</dbReference>
<organism evidence="2 3">
    <name type="scientific">Filibacter tadaridae</name>
    <dbReference type="NCBI Taxonomy" id="2483811"/>
    <lineage>
        <taxon>Bacteria</taxon>
        <taxon>Bacillati</taxon>
        <taxon>Bacillota</taxon>
        <taxon>Bacilli</taxon>
        <taxon>Bacillales</taxon>
        <taxon>Caryophanaceae</taxon>
        <taxon>Filibacter</taxon>
    </lineage>
</organism>
<protein>
    <submittedName>
        <fullName evidence="2">Uncharacterized protein</fullName>
    </submittedName>
</protein>